<dbReference type="InterPro" id="IPR011006">
    <property type="entry name" value="CheY-like_superfamily"/>
</dbReference>
<dbReference type="GO" id="GO:0000160">
    <property type="term" value="P:phosphorelay signal transduction system"/>
    <property type="evidence" value="ECO:0007669"/>
    <property type="project" value="InterPro"/>
</dbReference>
<gene>
    <name evidence="4" type="ORF">SAMN05216267_1010194</name>
</gene>
<dbReference type="RefSeq" id="WP_069463121.1">
    <property type="nucleotide sequence ID" value="NZ_FODD01000010.1"/>
</dbReference>
<keyword evidence="5" id="KW-1185">Reference proteome</keyword>
<dbReference type="AlphaFoldDB" id="A0A1H8JLL0"/>
<feature type="modified residue" description="4-aspartylphosphate" evidence="2">
    <location>
        <position position="64"/>
    </location>
</feature>
<evidence type="ECO:0000256" key="1">
    <source>
        <dbReference type="ARBA" id="ARBA00022801"/>
    </source>
</evidence>
<dbReference type="PROSITE" id="PS50110">
    <property type="entry name" value="RESPONSE_REGULATORY"/>
    <property type="match status" value="1"/>
</dbReference>
<dbReference type="Pfam" id="PF00072">
    <property type="entry name" value="Response_reg"/>
    <property type="match status" value="1"/>
</dbReference>
<dbReference type="Gene3D" id="3.40.50.2300">
    <property type="match status" value="1"/>
</dbReference>
<dbReference type="PANTHER" id="PTHR43156">
    <property type="entry name" value="STAGE II SPORULATION PROTEIN E-RELATED"/>
    <property type="match status" value="1"/>
</dbReference>
<evidence type="ECO:0000259" key="3">
    <source>
        <dbReference type="PROSITE" id="PS50110"/>
    </source>
</evidence>
<feature type="domain" description="Response regulatory" evidence="3">
    <location>
        <begin position="13"/>
        <end position="132"/>
    </location>
</feature>
<evidence type="ECO:0000313" key="5">
    <source>
        <dbReference type="Proteomes" id="UP000181951"/>
    </source>
</evidence>
<dbReference type="Proteomes" id="UP000181951">
    <property type="component" value="Unassembled WGS sequence"/>
</dbReference>
<dbReference type="InterPro" id="IPR001932">
    <property type="entry name" value="PPM-type_phosphatase-like_dom"/>
</dbReference>
<dbReference type="SUPFAM" id="SSF81606">
    <property type="entry name" value="PP2C-like"/>
    <property type="match status" value="1"/>
</dbReference>
<keyword evidence="2" id="KW-0597">Phosphoprotein</keyword>
<reference evidence="4 5" key="1">
    <citation type="submission" date="2016-10" db="EMBL/GenBank/DDBJ databases">
        <authorList>
            <person name="de Groot N.N."/>
        </authorList>
    </citation>
    <scope>NUCLEOTIDE SEQUENCE [LARGE SCALE GENOMIC DNA]</scope>
    <source>
        <strain evidence="4 5">CGMCC 4.2026</strain>
    </source>
</reference>
<dbReference type="InterPro" id="IPR036457">
    <property type="entry name" value="PPM-type-like_dom_sf"/>
</dbReference>
<evidence type="ECO:0000256" key="2">
    <source>
        <dbReference type="PROSITE-ProRule" id="PRU00169"/>
    </source>
</evidence>
<dbReference type="Gene3D" id="3.60.40.10">
    <property type="entry name" value="PPM-type phosphatase domain"/>
    <property type="match status" value="1"/>
</dbReference>
<dbReference type="EMBL" id="FODD01000010">
    <property type="protein sequence ID" value="SEN81654.1"/>
    <property type="molecule type" value="Genomic_DNA"/>
</dbReference>
<dbReference type="GO" id="GO:0016791">
    <property type="term" value="F:phosphatase activity"/>
    <property type="evidence" value="ECO:0007669"/>
    <property type="project" value="TreeGrafter"/>
</dbReference>
<dbReference type="SMART" id="SM00331">
    <property type="entry name" value="PP2C_SIG"/>
    <property type="match status" value="1"/>
</dbReference>
<name>A0A1H8JLL0_9ACTN</name>
<organism evidence="4 5">
    <name type="scientific">Actinacidiphila rubida</name>
    <dbReference type="NCBI Taxonomy" id="310780"/>
    <lineage>
        <taxon>Bacteria</taxon>
        <taxon>Bacillati</taxon>
        <taxon>Actinomycetota</taxon>
        <taxon>Actinomycetes</taxon>
        <taxon>Kitasatosporales</taxon>
        <taxon>Streptomycetaceae</taxon>
        <taxon>Actinacidiphila</taxon>
    </lineage>
</organism>
<accession>A0A1H8JLL0</accession>
<dbReference type="OrthoDB" id="7943561at2"/>
<dbReference type="InterPro" id="IPR052016">
    <property type="entry name" value="Bact_Sigma-Reg"/>
</dbReference>
<dbReference type="SMART" id="SM00448">
    <property type="entry name" value="REC"/>
    <property type="match status" value="1"/>
</dbReference>
<evidence type="ECO:0000313" key="4">
    <source>
        <dbReference type="EMBL" id="SEN81654.1"/>
    </source>
</evidence>
<protein>
    <submittedName>
        <fullName evidence="4">Response regulator receiver domain-containing protein</fullName>
    </submittedName>
</protein>
<proteinExistence type="predicted"/>
<sequence length="533" mass="55984">MTSVPLADGGSALIMLVDDNPTNRYVLGTYLRRAGHEVVEAEDGAGALALLRDLPALPETAVVDVRLPDMTGFEVCEAIKSEPRTAALPVIHVSASAISTTDRAQGLNRGADAYLTEPVAPNELIATVAATLRYARARKRAETLAARLSELNRATMDFYRAENTAELAARTALGATRIYGGAAAVVVRSAEDAPIHVRSTGDGETTASADDPSERFGRQFLGRAGQAGAPVRLDVLPAAEVPLPAVPADAEGTVAVASAQVKGTGSAASVLVPGSALHGDGDVLSQLAHACALSVEALRSYRQEHTLALTLQRTFLPVSLPRTSLADLAVRYLPANRTAEIGGDFYEALTVPDGLLLAVGDVAGHSLDAAVVMGELRHALRAYALEGHAPDGILTRLDNLLYRVDATMGATVCVAVLGGDGTTLRIANAGHLPPLLREPDGTTRYVTRHGPMLGLQLPHPPAEELAVRRGSQIVMVTDGLVERRGTDLDSDLGRMADVLAGGPDDVEEVCELMLRHFPPDGRDDVALLTARIR</sequence>
<dbReference type="SUPFAM" id="SSF52172">
    <property type="entry name" value="CheY-like"/>
    <property type="match status" value="1"/>
</dbReference>
<dbReference type="STRING" id="310780.SAMN05216267_1010194"/>
<dbReference type="InterPro" id="IPR001789">
    <property type="entry name" value="Sig_transdc_resp-reg_receiver"/>
</dbReference>
<dbReference type="PANTHER" id="PTHR43156:SF2">
    <property type="entry name" value="STAGE II SPORULATION PROTEIN E"/>
    <property type="match status" value="1"/>
</dbReference>
<dbReference type="Pfam" id="PF07228">
    <property type="entry name" value="SpoIIE"/>
    <property type="match status" value="1"/>
</dbReference>
<keyword evidence="1" id="KW-0378">Hydrolase</keyword>